<feature type="transmembrane region" description="Helical" evidence="6">
    <location>
        <begin position="182"/>
        <end position="200"/>
    </location>
</feature>
<proteinExistence type="inferred from homology"/>
<dbReference type="Gene3D" id="1.20.1080.10">
    <property type="entry name" value="Glycerol uptake facilitator protein"/>
    <property type="match status" value="1"/>
</dbReference>
<evidence type="ECO:0000256" key="1">
    <source>
        <dbReference type="ARBA" id="ARBA00004141"/>
    </source>
</evidence>
<dbReference type="Proteomes" id="UP001165205">
    <property type="component" value="Unassembled WGS sequence"/>
</dbReference>
<feature type="transmembrane region" description="Helical" evidence="6">
    <location>
        <begin position="212"/>
        <end position="234"/>
    </location>
</feature>
<organism evidence="7 8">
    <name type="scientific">Aspergillus oryzae</name>
    <name type="common">Yellow koji mold</name>
    <dbReference type="NCBI Taxonomy" id="5062"/>
    <lineage>
        <taxon>Eukaryota</taxon>
        <taxon>Fungi</taxon>
        <taxon>Dikarya</taxon>
        <taxon>Ascomycota</taxon>
        <taxon>Pezizomycotina</taxon>
        <taxon>Eurotiomycetes</taxon>
        <taxon>Eurotiomycetidae</taxon>
        <taxon>Eurotiales</taxon>
        <taxon>Aspergillaceae</taxon>
        <taxon>Aspergillus</taxon>
        <taxon>Aspergillus subgen. Circumdati</taxon>
    </lineage>
</organism>
<dbReference type="GO" id="GO:0015707">
    <property type="term" value="P:nitrite transport"/>
    <property type="evidence" value="ECO:0007669"/>
    <property type="project" value="TreeGrafter"/>
</dbReference>
<comment type="similarity">
    <text evidence="5">Belongs to the FNT transporter (TC 1.A.16) family.</text>
</comment>
<evidence type="ECO:0000256" key="3">
    <source>
        <dbReference type="ARBA" id="ARBA00022989"/>
    </source>
</evidence>
<feature type="transmembrane region" description="Helical" evidence="6">
    <location>
        <begin position="132"/>
        <end position="153"/>
    </location>
</feature>
<dbReference type="InterPro" id="IPR000292">
    <property type="entry name" value="For/NO2_transpt"/>
</dbReference>
<dbReference type="EMBL" id="BSYA01000062">
    <property type="protein sequence ID" value="GMG29813.1"/>
    <property type="molecule type" value="Genomic_DNA"/>
</dbReference>
<evidence type="ECO:0000256" key="5">
    <source>
        <dbReference type="ARBA" id="ARBA00049660"/>
    </source>
</evidence>
<evidence type="ECO:0000313" key="8">
    <source>
        <dbReference type="Proteomes" id="UP001165205"/>
    </source>
</evidence>
<keyword evidence="4 6" id="KW-0472">Membrane</keyword>
<dbReference type="GO" id="GO:0015513">
    <property type="term" value="F:high-affinity secondary active nitrite transmembrane transporter activity"/>
    <property type="evidence" value="ECO:0007669"/>
    <property type="project" value="TreeGrafter"/>
</dbReference>
<protein>
    <submittedName>
        <fullName evidence="7">Unnamed protein product</fullName>
    </submittedName>
</protein>
<feature type="transmembrane region" description="Helical" evidence="6">
    <location>
        <begin position="48"/>
        <end position="70"/>
    </location>
</feature>
<keyword evidence="3 6" id="KW-1133">Transmembrane helix</keyword>
<comment type="caution">
    <text evidence="7">The sequence shown here is derived from an EMBL/GenBank/DDBJ whole genome shotgun (WGS) entry which is preliminary data.</text>
</comment>
<evidence type="ECO:0000256" key="6">
    <source>
        <dbReference type="SAM" id="Phobius"/>
    </source>
</evidence>
<dbReference type="Pfam" id="PF01226">
    <property type="entry name" value="Form_Nir_trans"/>
    <property type="match status" value="1"/>
</dbReference>
<gene>
    <name evidence="7" type="ORF">Aory04_000600900</name>
</gene>
<dbReference type="AlphaFoldDB" id="A0AAN4YJ22"/>
<feature type="transmembrane region" description="Helical" evidence="6">
    <location>
        <begin position="254"/>
        <end position="277"/>
    </location>
</feature>
<sequence length="298" mass="32799">MLQRQLFKLDKVTAELAKMDPTFDPTKETLNLLVSSGVAKARLPWPDLLLKSFLAGAFLSIGALFSLIVAGGSPSLRAENPGLATLLSSFAFPTGFVILTIVNTELFTANVFVLILTTFMRRTTWLDLVRNLVLSYIFNLAGCLFVAGFLCWWSDTLSTDTLKGFAVTQAEGRVNVQWSVNFLRGVGCNWLVGLAIFLSISCKDKVSKIYAIWIPIWTFVAVGYQHCIANFFFVPIGMFYGTNFGVGKFIYQSVIPVTLGDIVGGAVLDGVFIWFLYGHRIMKKRPGGEPNAGDHLPS</sequence>
<reference evidence="7" key="1">
    <citation type="submission" date="2023-04" db="EMBL/GenBank/DDBJ databases">
        <title>Aspergillus oryzae NBRC 4228.</title>
        <authorList>
            <person name="Ichikawa N."/>
            <person name="Sato H."/>
            <person name="Tonouchi N."/>
        </authorList>
    </citation>
    <scope>NUCLEOTIDE SEQUENCE</scope>
    <source>
        <strain evidence="7">NBRC 4228</strain>
    </source>
</reference>
<evidence type="ECO:0000256" key="2">
    <source>
        <dbReference type="ARBA" id="ARBA00022692"/>
    </source>
</evidence>
<evidence type="ECO:0000256" key="4">
    <source>
        <dbReference type="ARBA" id="ARBA00023136"/>
    </source>
</evidence>
<comment type="subcellular location">
    <subcellularLocation>
        <location evidence="1">Membrane</location>
        <topology evidence="1">Multi-pass membrane protein</topology>
    </subcellularLocation>
</comment>
<dbReference type="InterPro" id="IPR023271">
    <property type="entry name" value="Aquaporin-like"/>
</dbReference>
<name>A0AAN4YJ22_ASPOZ</name>
<evidence type="ECO:0000313" key="7">
    <source>
        <dbReference type="EMBL" id="GMG29813.1"/>
    </source>
</evidence>
<feature type="transmembrane region" description="Helical" evidence="6">
    <location>
        <begin position="90"/>
        <end position="120"/>
    </location>
</feature>
<accession>A0AAN4YJ22</accession>
<dbReference type="PANTHER" id="PTHR30520:SF6">
    <property type="entry name" value="FORMATE_NITRATE FAMILY TRANSPORTER (EUROFUNG)"/>
    <property type="match status" value="1"/>
</dbReference>
<keyword evidence="2 6" id="KW-0812">Transmembrane</keyword>
<dbReference type="GO" id="GO:0005886">
    <property type="term" value="C:plasma membrane"/>
    <property type="evidence" value="ECO:0007669"/>
    <property type="project" value="TreeGrafter"/>
</dbReference>
<dbReference type="PANTHER" id="PTHR30520">
    <property type="entry name" value="FORMATE TRANSPORTER-RELATED"/>
    <property type="match status" value="1"/>
</dbReference>